<dbReference type="AlphaFoldDB" id="A0A3B3XPM3"/>
<dbReference type="STRING" id="48701.ENSPMEP00000016977"/>
<sequence>MCSIFLVLVRTRAAAFWISCSCLIFSYRLFIIRNVVLCGDKLNIISSLVLPACPLDLGVISLPRRCTTQILFSLLTLVLLLLLCVIRKKRRMEGKYRPSAEEKKQSRATAPERPRLPLPLPKEERLI</sequence>
<feature type="transmembrane region" description="Helical" evidence="2">
    <location>
        <begin position="68"/>
        <end position="86"/>
    </location>
</feature>
<dbReference type="Ensembl" id="ENSPMET00000025746.1">
    <property type="protein sequence ID" value="ENSPMEP00000016977.1"/>
    <property type="gene ID" value="ENSPMEG00000019738.1"/>
</dbReference>
<feature type="transmembrane region" description="Helical" evidence="2">
    <location>
        <begin position="13"/>
        <end position="30"/>
    </location>
</feature>
<dbReference type="Proteomes" id="UP000261480">
    <property type="component" value="Unplaced"/>
</dbReference>
<feature type="region of interest" description="Disordered" evidence="1">
    <location>
        <begin position="93"/>
        <end position="127"/>
    </location>
</feature>
<keyword evidence="2" id="KW-1133">Transmembrane helix</keyword>
<evidence type="ECO:0000256" key="2">
    <source>
        <dbReference type="SAM" id="Phobius"/>
    </source>
</evidence>
<name>A0A3B3XPM3_9TELE</name>
<reference evidence="3" key="1">
    <citation type="submission" date="2025-08" db="UniProtKB">
        <authorList>
            <consortium name="Ensembl"/>
        </authorList>
    </citation>
    <scope>IDENTIFICATION</scope>
</reference>
<protein>
    <submittedName>
        <fullName evidence="3">Uncharacterized protein</fullName>
    </submittedName>
</protein>
<proteinExistence type="predicted"/>
<evidence type="ECO:0000313" key="3">
    <source>
        <dbReference type="Ensembl" id="ENSPMEP00000016977.1"/>
    </source>
</evidence>
<evidence type="ECO:0000313" key="4">
    <source>
        <dbReference type="Proteomes" id="UP000261480"/>
    </source>
</evidence>
<evidence type="ECO:0000256" key="1">
    <source>
        <dbReference type="SAM" id="MobiDB-lite"/>
    </source>
</evidence>
<organism evidence="3 4">
    <name type="scientific">Poecilia mexicana</name>
    <dbReference type="NCBI Taxonomy" id="48701"/>
    <lineage>
        <taxon>Eukaryota</taxon>
        <taxon>Metazoa</taxon>
        <taxon>Chordata</taxon>
        <taxon>Craniata</taxon>
        <taxon>Vertebrata</taxon>
        <taxon>Euteleostomi</taxon>
        <taxon>Actinopterygii</taxon>
        <taxon>Neopterygii</taxon>
        <taxon>Teleostei</taxon>
        <taxon>Neoteleostei</taxon>
        <taxon>Acanthomorphata</taxon>
        <taxon>Ovalentaria</taxon>
        <taxon>Atherinomorphae</taxon>
        <taxon>Cyprinodontiformes</taxon>
        <taxon>Poeciliidae</taxon>
        <taxon>Poeciliinae</taxon>
        <taxon>Poecilia</taxon>
    </lineage>
</organism>
<accession>A0A3B3XPM3</accession>
<keyword evidence="2" id="KW-0812">Transmembrane</keyword>
<reference evidence="3" key="2">
    <citation type="submission" date="2025-09" db="UniProtKB">
        <authorList>
            <consortium name="Ensembl"/>
        </authorList>
    </citation>
    <scope>IDENTIFICATION</scope>
</reference>
<keyword evidence="2" id="KW-0472">Membrane</keyword>
<keyword evidence="4" id="KW-1185">Reference proteome</keyword>